<dbReference type="EMBL" id="AP027732">
    <property type="protein sequence ID" value="BDZ48145.1"/>
    <property type="molecule type" value="Genomic_DNA"/>
</dbReference>
<dbReference type="Gene3D" id="1.10.1780.10">
    <property type="entry name" value="Clp, N-terminal domain"/>
    <property type="match status" value="1"/>
</dbReference>
<evidence type="ECO:0000313" key="1">
    <source>
        <dbReference type="EMBL" id="BDZ48145.1"/>
    </source>
</evidence>
<evidence type="ECO:0000313" key="2">
    <source>
        <dbReference type="Proteomes" id="UP001321486"/>
    </source>
</evidence>
<keyword evidence="2" id="KW-1185">Reference proteome</keyword>
<proteinExistence type="predicted"/>
<protein>
    <recommendedName>
        <fullName evidence="3">Clp R domain-containing protein</fullName>
    </recommendedName>
</protein>
<sequence>MPIPKLKRTPFSSGSREVMGAMLRHATAESSRAIAPRHIALALLDRVAPDPAAVLLDALKVDRVSARLAFSQGIAA</sequence>
<reference evidence="2" key="1">
    <citation type="journal article" date="2019" name="Int. J. Syst. Evol. Microbiol.">
        <title>The Global Catalogue of Microorganisms (GCM) 10K type strain sequencing project: providing services to taxonomists for standard genome sequencing and annotation.</title>
        <authorList>
            <consortium name="The Broad Institute Genomics Platform"/>
            <consortium name="The Broad Institute Genome Sequencing Center for Infectious Disease"/>
            <person name="Wu L."/>
            <person name="Ma J."/>
        </authorList>
    </citation>
    <scope>NUCLEOTIDE SEQUENCE [LARGE SCALE GENOMIC DNA]</scope>
    <source>
        <strain evidence="2">NBRC 108728</strain>
    </source>
</reference>
<name>A0ABM8GJ00_9MICO</name>
<accession>A0ABM8GJ00</accession>
<dbReference type="InterPro" id="IPR036628">
    <property type="entry name" value="Clp_N_dom_sf"/>
</dbReference>
<dbReference type="Proteomes" id="UP001321486">
    <property type="component" value="Chromosome"/>
</dbReference>
<evidence type="ECO:0008006" key="3">
    <source>
        <dbReference type="Google" id="ProtNLM"/>
    </source>
</evidence>
<organism evidence="1 2">
    <name type="scientific">Frondihabitans sucicola</name>
    <dbReference type="NCBI Taxonomy" id="1268041"/>
    <lineage>
        <taxon>Bacteria</taxon>
        <taxon>Bacillati</taxon>
        <taxon>Actinomycetota</taxon>
        <taxon>Actinomycetes</taxon>
        <taxon>Micrococcales</taxon>
        <taxon>Microbacteriaceae</taxon>
        <taxon>Frondihabitans</taxon>
    </lineage>
</organism>
<gene>
    <name evidence="1" type="ORF">GCM10025867_03860</name>
</gene>